<evidence type="ECO:0000256" key="3">
    <source>
        <dbReference type="ARBA" id="ARBA00022723"/>
    </source>
</evidence>
<dbReference type="InterPro" id="IPR029052">
    <property type="entry name" value="Metallo-depent_PP-like"/>
</dbReference>
<keyword evidence="4" id="KW-0378">Hydrolase</keyword>
<feature type="domain" description="Calcineurin-like phosphoesterase" evidence="7">
    <location>
        <begin position="2"/>
        <end position="191"/>
    </location>
</feature>
<accession>A0A8J6NN77</accession>
<dbReference type="Proteomes" id="UP000603434">
    <property type="component" value="Unassembled WGS sequence"/>
</dbReference>
<dbReference type="PANTHER" id="PTHR34990:SF1">
    <property type="entry name" value="UDP-2,3-DIACYLGLUCOSAMINE HYDROLASE"/>
    <property type="match status" value="1"/>
</dbReference>
<dbReference type="PANTHER" id="PTHR34990">
    <property type="entry name" value="UDP-2,3-DIACYLGLUCOSAMINE HYDROLASE-RELATED"/>
    <property type="match status" value="1"/>
</dbReference>
<keyword evidence="6" id="KW-0464">Manganese</keyword>
<evidence type="ECO:0000256" key="4">
    <source>
        <dbReference type="ARBA" id="ARBA00022801"/>
    </source>
</evidence>
<dbReference type="GO" id="GO:0016020">
    <property type="term" value="C:membrane"/>
    <property type="evidence" value="ECO:0007669"/>
    <property type="project" value="GOC"/>
</dbReference>
<evidence type="ECO:0000313" key="8">
    <source>
        <dbReference type="EMBL" id="MBC8363332.1"/>
    </source>
</evidence>
<proteinExistence type="predicted"/>
<evidence type="ECO:0000256" key="2">
    <source>
        <dbReference type="ARBA" id="ARBA00022519"/>
    </source>
</evidence>
<name>A0A8J6NN77_9BACT</name>
<dbReference type="AlphaFoldDB" id="A0A8J6NN77"/>
<dbReference type="GO" id="GO:0008758">
    <property type="term" value="F:UDP-2,3-diacylglucosamine hydrolase activity"/>
    <property type="evidence" value="ECO:0007669"/>
    <property type="project" value="TreeGrafter"/>
</dbReference>
<keyword evidence="2" id="KW-0997">Cell inner membrane</keyword>
<dbReference type="Pfam" id="PF00149">
    <property type="entry name" value="Metallophos"/>
    <property type="match status" value="1"/>
</dbReference>
<organism evidence="8 9">
    <name type="scientific">Candidatus Desulfatibia profunda</name>
    <dbReference type="NCBI Taxonomy" id="2841695"/>
    <lineage>
        <taxon>Bacteria</taxon>
        <taxon>Pseudomonadati</taxon>
        <taxon>Thermodesulfobacteriota</taxon>
        <taxon>Desulfobacteria</taxon>
        <taxon>Desulfobacterales</taxon>
        <taxon>Desulfobacterales incertae sedis</taxon>
        <taxon>Candidatus Desulfatibia</taxon>
    </lineage>
</organism>
<keyword evidence="3" id="KW-0479">Metal-binding</keyword>
<dbReference type="InterPro" id="IPR043461">
    <property type="entry name" value="LpxH-like"/>
</dbReference>
<dbReference type="SUPFAM" id="SSF56300">
    <property type="entry name" value="Metallo-dependent phosphatases"/>
    <property type="match status" value="1"/>
</dbReference>
<dbReference type="EMBL" id="JACNJH010000289">
    <property type="protein sequence ID" value="MBC8363332.1"/>
    <property type="molecule type" value="Genomic_DNA"/>
</dbReference>
<dbReference type="InterPro" id="IPR004843">
    <property type="entry name" value="Calcineurin-like_PHP"/>
</dbReference>
<evidence type="ECO:0000256" key="5">
    <source>
        <dbReference type="ARBA" id="ARBA00023136"/>
    </source>
</evidence>
<dbReference type="GO" id="GO:0046872">
    <property type="term" value="F:metal ion binding"/>
    <property type="evidence" value="ECO:0007669"/>
    <property type="project" value="UniProtKB-KW"/>
</dbReference>
<dbReference type="GO" id="GO:0009245">
    <property type="term" value="P:lipid A biosynthetic process"/>
    <property type="evidence" value="ECO:0007669"/>
    <property type="project" value="TreeGrafter"/>
</dbReference>
<protein>
    <submittedName>
        <fullName evidence="8">Metallophosphoesterase</fullName>
    </submittedName>
</protein>
<evidence type="ECO:0000313" key="9">
    <source>
        <dbReference type="Proteomes" id="UP000603434"/>
    </source>
</evidence>
<comment type="caution">
    <text evidence="8">The sequence shown here is derived from an EMBL/GenBank/DDBJ whole genome shotgun (WGS) entry which is preliminary data.</text>
</comment>
<sequence>MIIIIADAHVNEALGNHNQFFDMLTAFESCDHDLVFLGDIFDLWIALPRYESRIHHRFLSWCHQQKQRRTIGFIEGNHEYFIADERKDFFSWCTAGAFWQDRRGTVFCHGDQVNRLDSNYLFFRKLSKNRISKQILRCFPLGPWFVEYLKARLKDTNLDFRKHLPSRELETFAEQRFREGGRTIFVGHFHRQHFHRSPAGGELHTVQGWLGSGSVTLFDVEQRSVSHRNWQELF</sequence>
<keyword evidence="1" id="KW-1003">Cell membrane</keyword>
<dbReference type="Gene3D" id="3.60.21.10">
    <property type="match status" value="1"/>
</dbReference>
<evidence type="ECO:0000256" key="6">
    <source>
        <dbReference type="ARBA" id="ARBA00023211"/>
    </source>
</evidence>
<keyword evidence="5" id="KW-0472">Membrane</keyword>
<evidence type="ECO:0000259" key="7">
    <source>
        <dbReference type="Pfam" id="PF00149"/>
    </source>
</evidence>
<reference evidence="8 9" key="1">
    <citation type="submission" date="2020-08" db="EMBL/GenBank/DDBJ databases">
        <title>Bridging the membrane lipid divide: bacteria of the FCB group superphylum have the potential to synthesize archaeal ether lipids.</title>
        <authorList>
            <person name="Villanueva L."/>
            <person name="Von Meijenfeldt F.A.B."/>
            <person name="Westbye A.B."/>
            <person name="Yadav S."/>
            <person name="Hopmans E.C."/>
            <person name="Dutilh B.E."/>
            <person name="Sinninghe Damste J.S."/>
        </authorList>
    </citation>
    <scope>NUCLEOTIDE SEQUENCE [LARGE SCALE GENOMIC DNA]</scope>
    <source>
        <strain evidence="8">NIOZ-UU30</strain>
    </source>
</reference>
<gene>
    <name evidence="8" type="ORF">H8E23_18275</name>
</gene>
<evidence type="ECO:0000256" key="1">
    <source>
        <dbReference type="ARBA" id="ARBA00022475"/>
    </source>
</evidence>